<dbReference type="EMBL" id="BMYJ01000006">
    <property type="protein sequence ID" value="GHC57488.1"/>
    <property type="molecule type" value="Genomic_DNA"/>
</dbReference>
<feature type="transmembrane region" description="Helical" evidence="3">
    <location>
        <begin position="149"/>
        <end position="171"/>
    </location>
</feature>
<reference evidence="4" key="1">
    <citation type="journal article" date="2014" name="Int. J. Syst. Evol. Microbiol.">
        <title>Complete genome sequence of Corynebacterium casei LMG S-19264T (=DSM 44701T), isolated from a smear-ripened cheese.</title>
        <authorList>
            <consortium name="US DOE Joint Genome Institute (JGI-PGF)"/>
            <person name="Walter F."/>
            <person name="Albersmeier A."/>
            <person name="Kalinowski J."/>
            <person name="Ruckert C."/>
        </authorList>
    </citation>
    <scope>NUCLEOTIDE SEQUENCE</scope>
    <source>
        <strain evidence="4">KCTC 23310</strain>
    </source>
</reference>
<dbReference type="GO" id="GO:0008654">
    <property type="term" value="P:phospholipid biosynthetic process"/>
    <property type="evidence" value="ECO:0007669"/>
    <property type="project" value="InterPro"/>
</dbReference>
<comment type="similarity">
    <text evidence="2">Belongs to the CDP-alcohol phosphatidyltransferase class-I family.</text>
</comment>
<evidence type="ECO:0000256" key="2">
    <source>
        <dbReference type="RuleBase" id="RU003750"/>
    </source>
</evidence>
<dbReference type="InterPro" id="IPR043130">
    <property type="entry name" value="CDP-OH_PTrfase_TM_dom"/>
</dbReference>
<name>A0A918TQB3_9RHOB</name>
<reference evidence="4" key="2">
    <citation type="submission" date="2020-09" db="EMBL/GenBank/DDBJ databases">
        <authorList>
            <person name="Sun Q."/>
            <person name="Kim S."/>
        </authorList>
    </citation>
    <scope>NUCLEOTIDE SEQUENCE</scope>
    <source>
        <strain evidence="4">KCTC 23310</strain>
    </source>
</reference>
<dbReference type="Gene3D" id="1.20.120.1760">
    <property type="match status" value="1"/>
</dbReference>
<dbReference type="AlphaFoldDB" id="A0A918TQB3"/>
<keyword evidence="3" id="KW-0472">Membrane</keyword>
<keyword evidence="1 2" id="KW-0808">Transferase</keyword>
<gene>
    <name evidence="4" type="ORF">GCM10007315_21150</name>
</gene>
<feature type="transmembrane region" description="Helical" evidence="3">
    <location>
        <begin position="33"/>
        <end position="61"/>
    </location>
</feature>
<evidence type="ECO:0000256" key="3">
    <source>
        <dbReference type="SAM" id="Phobius"/>
    </source>
</evidence>
<evidence type="ECO:0000313" key="4">
    <source>
        <dbReference type="EMBL" id="GHC57488.1"/>
    </source>
</evidence>
<organism evidence="4 5">
    <name type="scientific">Neogemmobacter tilapiae</name>
    <dbReference type="NCBI Taxonomy" id="875041"/>
    <lineage>
        <taxon>Bacteria</taxon>
        <taxon>Pseudomonadati</taxon>
        <taxon>Pseudomonadota</taxon>
        <taxon>Alphaproteobacteria</taxon>
        <taxon>Rhodobacterales</taxon>
        <taxon>Paracoccaceae</taxon>
        <taxon>Neogemmobacter</taxon>
    </lineage>
</organism>
<evidence type="ECO:0000313" key="5">
    <source>
        <dbReference type="Proteomes" id="UP000638981"/>
    </source>
</evidence>
<dbReference type="RefSeq" id="WP_189411643.1">
    <property type="nucleotide sequence ID" value="NZ_BMYJ01000006.1"/>
</dbReference>
<comment type="caution">
    <text evidence="4">The sequence shown here is derived from an EMBL/GenBank/DDBJ whole genome shotgun (WGS) entry which is preliminary data.</text>
</comment>
<keyword evidence="5" id="KW-1185">Reference proteome</keyword>
<keyword evidence="3" id="KW-0812">Transmembrane</keyword>
<feature type="transmembrane region" description="Helical" evidence="3">
    <location>
        <begin position="81"/>
        <end position="103"/>
    </location>
</feature>
<feature type="transmembrane region" description="Helical" evidence="3">
    <location>
        <begin position="177"/>
        <end position="196"/>
    </location>
</feature>
<dbReference type="GO" id="GO:0016020">
    <property type="term" value="C:membrane"/>
    <property type="evidence" value="ECO:0007669"/>
    <property type="project" value="InterPro"/>
</dbReference>
<dbReference type="InterPro" id="IPR000462">
    <property type="entry name" value="CDP-OH_P_trans"/>
</dbReference>
<proteinExistence type="inferred from homology"/>
<sequence length="202" mass="21369">MLDTAMRPVIDRPLNAMGRRLAAMGIGADEVTLFGLALGLMAALMIALGLSGWLVLVPLFLNRLADGLDGAVARATVKTDFGGYLDLTCDFLFYGAIPLAFAFRDADQNALATGFLLLCFYVNGASFLGYAALAAKAGMETDAQGEKSLYYAAGLMEGTETIVFFTLFALFPGLFPALAVLFGLLCLITAGARLVLARRVFG</sequence>
<dbReference type="Proteomes" id="UP000638981">
    <property type="component" value="Unassembled WGS sequence"/>
</dbReference>
<keyword evidence="3" id="KW-1133">Transmembrane helix</keyword>
<evidence type="ECO:0000256" key="1">
    <source>
        <dbReference type="ARBA" id="ARBA00022679"/>
    </source>
</evidence>
<protein>
    <submittedName>
        <fullName evidence="4">Phosphatidylglycerophosphate synthase</fullName>
    </submittedName>
</protein>
<dbReference type="GO" id="GO:0016780">
    <property type="term" value="F:phosphotransferase activity, for other substituted phosphate groups"/>
    <property type="evidence" value="ECO:0007669"/>
    <property type="project" value="InterPro"/>
</dbReference>
<dbReference type="InterPro" id="IPR048254">
    <property type="entry name" value="CDP_ALCOHOL_P_TRANSF_CS"/>
</dbReference>
<accession>A0A918TQB3</accession>
<feature type="transmembrane region" description="Helical" evidence="3">
    <location>
        <begin position="115"/>
        <end position="137"/>
    </location>
</feature>
<dbReference type="Pfam" id="PF01066">
    <property type="entry name" value="CDP-OH_P_transf"/>
    <property type="match status" value="1"/>
</dbReference>
<dbReference type="PROSITE" id="PS00379">
    <property type="entry name" value="CDP_ALCOHOL_P_TRANSF"/>
    <property type="match status" value="1"/>
</dbReference>